<dbReference type="EC" id="3.1.3.16" evidence="2"/>
<accession>A0ABV2TFN3</accession>
<sequence length="469" mass="52504">MSLVKKYVESLLLLNNINVSSHQHAFFNTFLTDAAILDAYQQVKKNQSFILESWKERSITEEIRQKHIPLPNATVGKIYRYVFDLAKLGLQDIGSFEWTMDDALGISFDTATNTFTGTPQQQGEHLLTLHYKLKDSSEDKPFFVKELRLIVNPDPKSLWQNLPSDEQDEYWRPDNISAHTSFGNKKLIIGSKRGRSHAHEGRFRDDAFAYSYATTSGWGLIAVADGAGSAKYSRKGAAIACDAVHEFFDILLTSDKIQEIETAVNAYTSQASEALQKQLSSLFIDQLGKAAFFAQSKIKEEAQRKEADIKDYATTLIFTMTRKFAAGYVICSFWVGDGGIGIFDNTKPEVVVLGTPDSGEFAGQTRFLTMPDIFADSSYANRIRFKIVPDFTALVLMTDGITDPKFQTDANLSKTAMWQELWADLGGKNADNCKIDFAAAPETAAAMLMNWLDFWSPGNHDDRTIAILY</sequence>
<comment type="caution">
    <text evidence="2">The sequence shown here is derived from an EMBL/GenBank/DDBJ whole genome shotgun (WGS) entry which is preliminary data.</text>
</comment>
<reference evidence="2 3" key="1">
    <citation type="submission" date="2024-06" db="EMBL/GenBank/DDBJ databases">
        <title>Chitinophaga defluvii sp. nov., isolated from municipal sewage.</title>
        <authorList>
            <person name="Zhang L."/>
        </authorList>
    </citation>
    <scope>NUCLEOTIDE SEQUENCE [LARGE SCALE GENOMIC DNA]</scope>
    <source>
        <strain evidence="2 3">H8</strain>
    </source>
</reference>
<dbReference type="EMBL" id="JBEXAC010000002">
    <property type="protein sequence ID" value="MET7000924.1"/>
    <property type="molecule type" value="Genomic_DNA"/>
</dbReference>
<keyword evidence="2" id="KW-0378">Hydrolase</keyword>
<dbReference type="GO" id="GO:0004722">
    <property type="term" value="F:protein serine/threonine phosphatase activity"/>
    <property type="evidence" value="ECO:0007669"/>
    <property type="project" value="UniProtKB-EC"/>
</dbReference>
<feature type="domain" description="PPM-type phosphatase" evidence="1">
    <location>
        <begin position="193"/>
        <end position="425"/>
    </location>
</feature>
<evidence type="ECO:0000313" key="2">
    <source>
        <dbReference type="EMBL" id="MET7000924.1"/>
    </source>
</evidence>
<name>A0ABV2TFN3_9BACT</name>
<dbReference type="SUPFAM" id="SSF81606">
    <property type="entry name" value="PP2C-like"/>
    <property type="match status" value="1"/>
</dbReference>
<dbReference type="Proteomes" id="UP001549749">
    <property type="component" value="Unassembled WGS sequence"/>
</dbReference>
<dbReference type="RefSeq" id="WP_354663477.1">
    <property type="nucleotide sequence ID" value="NZ_JBEXAC010000002.1"/>
</dbReference>
<organism evidence="2 3">
    <name type="scientific">Chitinophaga defluvii</name>
    <dbReference type="NCBI Taxonomy" id="3163343"/>
    <lineage>
        <taxon>Bacteria</taxon>
        <taxon>Pseudomonadati</taxon>
        <taxon>Bacteroidota</taxon>
        <taxon>Chitinophagia</taxon>
        <taxon>Chitinophagales</taxon>
        <taxon>Chitinophagaceae</taxon>
        <taxon>Chitinophaga</taxon>
    </lineage>
</organism>
<dbReference type="Gene3D" id="3.60.40.10">
    <property type="entry name" value="PPM-type phosphatase domain"/>
    <property type="match status" value="1"/>
</dbReference>
<proteinExistence type="predicted"/>
<evidence type="ECO:0000313" key="3">
    <source>
        <dbReference type="Proteomes" id="UP001549749"/>
    </source>
</evidence>
<protein>
    <submittedName>
        <fullName evidence="2">PP2C family serine/threonine-protein phosphatase</fullName>
        <ecNumber evidence="2">3.1.3.16</ecNumber>
    </submittedName>
</protein>
<dbReference type="InterPro" id="IPR036457">
    <property type="entry name" value="PPM-type-like_dom_sf"/>
</dbReference>
<gene>
    <name evidence="2" type="ORF">ABR189_26305</name>
</gene>
<dbReference type="Pfam" id="PF13672">
    <property type="entry name" value="PP2C_2"/>
    <property type="match status" value="1"/>
</dbReference>
<keyword evidence="3" id="KW-1185">Reference proteome</keyword>
<evidence type="ECO:0000259" key="1">
    <source>
        <dbReference type="Pfam" id="PF13672"/>
    </source>
</evidence>
<dbReference type="InterPro" id="IPR001932">
    <property type="entry name" value="PPM-type_phosphatase-like_dom"/>
</dbReference>